<accession>F8AML4</accession>
<dbReference type="GO" id="GO:0003983">
    <property type="term" value="F:UTP:glucose-1-phosphate uridylyltransferase activity"/>
    <property type="evidence" value="ECO:0007669"/>
    <property type="project" value="UniProtKB-EC"/>
</dbReference>
<evidence type="ECO:0000256" key="1">
    <source>
        <dbReference type="ARBA" id="ARBA00006890"/>
    </source>
</evidence>
<evidence type="ECO:0000256" key="6">
    <source>
        <dbReference type="RuleBase" id="RU361259"/>
    </source>
</evidence>
<keyword evidence="3 6" id="KW-0808">Transferase</keyword>
<feature type="domain" description="Nucleotidyl transferase" evidence="7">
    <location>
        <begin position="7"/>
        <end position="267"/>
    </location>
</feature>
<dbReference type="KEGG" id="mok:Metok_0057"/>
<dbReference type="PANTHER" id="PTHR43197">
    <property type="entry name" value="UTP--GLUCOSE-1-PHOSPHATE URIDYLYLTRANSFERASE"/>
    <property type="match status" value="1"/>
</dbReference>
<dbReference type="STRING" id="647113.Metok_0057"/>
<evidence type="ECO:0000256" key="4">
    <source>
        <dbReference type="ARBA" id="ARBA00022695"/>
    </source>
</evidence>
<dbReference type="HOGENOM" id="CLU_029499_1_0_2"/>
<keyword evidence="4 6" id="KW-0548">Nucleotidyltransferase</keyword>
<dbReference type="Proteomes" id="UP000009296">
    <property type="component" value="Chromosome"/>
</dbReference>
<dbReference type="InterPro" id="IPR005835">
    <property type="entry name" value="NTP_transferase_dom"/>
</dbReference>
<dbReference type="InterPro" id="IPR029044">
    <property type="entry name" value="Nucleotide-diphossugar_trans"/>
</dbReference>
<dbReference type="GO" id="GO:0006011">
    <property type="term" value="P:UDP-alpha-D-glucose metabolic process"/>
    <property type="evidence" value="ECO:0007669"/>
    <property type="project" value="InterPro"/>
</dbReference>
<dbReference type="Gene3D" id="3.90.550.10">
    <property type="entry name" value="Spore Coat Polysaccharide Biosynthesis Protein SpsA, Chain A"/>
    <property type="match status" value="1"/>
</dbReference>
<dbReference type="InterPro" id="IPR005771">
    <property type="entry name" value="GalU_uridylyltTrfase_bac/arc"/>
</dbReference>
<dbReference type="EC" id="2.7.7.9" evidence="2 6"/>
<comment type="catalytic activity">
    <reaction evidence="5 6">
        <text>alpha-D-glucose 1-phosphate + UTP + H(+) = UDP-alpha-D-glucose + diphosphate</text>
        <dbReference type="Rhea" id="RHEA:19889"/>
        <dbReference type="ChEBI" id="CHEBI:15378"/>
        <dbReference type="ChEBI" id="CHEBI:33019"/>
        <dbReference type="ChEBI" id="CHEBI:46398"/>
        <dbReference type="ChEBI" id="CHEBI:58601"/>
        <dbReference type="ChEBI" id="CHEBI:58885"/>
        <dbReference type="EC" id="2.7.7.9"/>
    </reaction>
</comment>
<reference evidence="8" key="1">
    <citation type="submission" date="2011-05" db="EMBL/GenBank/DDBJ databases">
        <title>Complete sequence of chromosome of Methanothermococcus okinawensis IH1.</title>
        <authorList>
            <consortium name="US DOE Joint Genome Institute"/>
            <person name="Lucas S."/>
            <person name="Han J."/>
            <person name="Lapidus A."/>
            <person name="Cheng J.-F."/>
            <person name="Goodwin L."/>
            <person name="Pitluck S."/>
            <person name="Peters L."/>
            <person name="Mikhailova N."/>
            <person name="Held B."/>
            <person name="Han C."/>
            <person name="Tapia R."/>
            <person name="Land M."/>
            <person name="Hauser L."/>
            <person name="Kyrpides N."/>
            <person name="Ivanova N."/>
            <person name="Pagani I."/>
            <person name="Sieprawska-Lupa M."/>
            <person name="Takai K."/>
            <person name="Miyazaki J."/>
            <person name="Whitman W."/>
            <person name="Woyke T."/>
        </authorList>
    </citation>
    <scope>NUCLEOTIDE SEQUENCE</scope>
    <source>
        <strain evidence="8">IH1</strain>
    </source>
</reference>
<organism evidence="8 9">
    <name type="scientific">Methanothermococcus okinawensis (strain DSM 14208 / JCM 11175 / IH1)</name>
    <dbReference type="NCBI Taxonomy" id="647113"/>
    <lineage>
        <taxon>Archaea</taxon>
        <taxon>Methanobacteriati</taxon>
        <taxon>Methanobacteriota</taxon>
        <taxon>Methanomada group</taxon>
        <taxon>Methanococci</taxon>
        <taxon>Methanococcales</taxon>
        <taxon>Methanococcaceae</taxon>
        <taxon>Methanothermococcus</taxon>
    </lineage>
</organism>
<dbReference type="EMBL" id="CP002792">
    <property type="protein sequence ID" value="AEH06055.1"/>
    <property type="molecule type" value="Genomic_DNA"/>
</dbReference>
<proteinExistence type="inferred from homology"/>
<sequence>MRKMIKKAVIPAAGFGTRLLPVTKAKPKEMLTVVDKPIIQYVIEDLSDAGVNNILIITGKGKSAIENHFDKNFELEEKLKNSGKKELLNMVRKIDNLANIYYTRQKEQKGLGDAIYCGKEFVGKEYFLAMVGDTIYSQNVVKKMLEVYDKYKCSVILLERVPKEIVYKYGVISGNEIEKGIFEIDNLVEKPSVEEAPSNLIITGAYLLSPNIFKHLKNTKTGKGGEIQLTDALRSLLKDEKIIGVEVNCKRYDIGDIEGWLKANVEIALEKMPEFRDYLKGIIKDKIM</sequence>
<comment type="similarity">
    <text evidence="1 6">Belongs to the UDPGP type 2 family.</text>
</comment>
<dbReference type="SUPFAM" id="SSF53448">
    <property type="entry name" value="Nucleotide-diphospho-sugar transferases"/>
    <property type="match status" value="1"/>
</dbReference>
<evidence type="ECO:0000313" key="9">
    <source>
        <dbReference type="Proteomes" id="UP000009296"/>
    </source>
</evidence>
<protein>
    <recommendedName>
        <fullName evidence="2 6">UTP--glucose-1-phosphate uridylyltransferase</fullName>
        <ecNumber evidence="2 6">2.7.7.9</ecNumber>
    </recommendedName>
    <alternativeName>
        <fullName evidence="6">UDP-glucose pyrophosphorylase</fullName>
    </alternativeName>
</protein>
<keyword evidence="9" id="KW-1185">Reference proteome</keyword>
<evidence type="ECO:0000313" key="8">
    <source>
        <dbReference type="EMBL" id="AEH06055.1"/>
    </source>
</evidence>
<evidence type="ECO:0000259" key="7">
    <source>
        <dbReference type="Pfam" id="PF00483"/>
    </source>
</evidence>
<dbReference type="Pfam" id="PF00483">
    <property type="entry name" value="NTP_transferase"/>
    <property type="match status" value="1"/>
</dbReference>
<gene>
    <name evidence="8" type="ordered locus">Metok_0057</name>
</gene>
<dbReference type="eggNOG" id="arCOG00665">
    <property type="taxonomic scope" value="Archaea"/>
</dbReference>
<dbReference type="CDD" id="cd02541">
    <property type="entry name" value="UGPase_prokaryotic"/>
    <property type="match status" value="1"/>
</dbReference>
<name>F8AML4_METOI</name>
<evidence type="ECO:0000256" key="2">
    <source>
        <dbReference type="ARBA" id="ARBA00012415"/>
    </source>
</evidence>
<dbReference type="PANTHER" id="PTHR43197:SF1">
    <property type="entry name" value="UTP--GLUCOSE-1-PHOSPHATE URIDYLYLTRANSFERASE"/>
    <property type="match status" value="1"/>
</dbReference>
<dbReference type="NCBIfam" id="TIGR01099">
    <property type="entry name" value="galU"/>
    <property type="match status" value="1"/>
</dbReference>
<evidence type="ECO:0000256" key="3">
    <source>
        <dbReference type="ARBA" id="ARBA00022679"/>
    </source>
</evidence>
<evidence type="ECO:0000256" key="5">
    <source>
        <dbReference type="ARBA" id="ARBA00048128"/>
    </source>
</evidence>
<dbReference type="AlphaFoldDB" id="F8AML4"/>